<dbReference type="InterPro" id="IPR029476">
    <property type="entry name" value="DNase_NucA_NucB"/>
</dbReference>
<dbReference type="Proteomes" id="UP001501710">
    <property type="component" value="Unassembled WGS sequence"/>
</dbReference>
<reference evidence="4" key="1">
    <citation type="journal article" date="2019" name="Int. J. Syst. Evol. Microbiol.">
        <title>The Global Catalogue of Microorganisms (GCM) 10K type strain sequencing project: providing services to taxonomists for standard genome sequencing and annotation.</title>
        <authorList>
            <consortium name="The Broad Institute Genomics Platform"/>
            <consortium name="The Broad Institute Genome Sequencing Center for Infectious Disease"/>
            <person name="Wu L."/>
            <person name="Ma J."/>
        </authorList>
    </citation>
    <scope>NUCLEOTIDE SEQUENCE [LARGE SCALE GENOMIC DNA]</scope>
    <source>
        <strain evidence="4">JCM 17440</strain>
    </source>
</reference>
<sequence length="293" mass="32390">MEAHGILSKYYQNLYVTGELNPYGHTTQLSIDCAAVGCGSPGFFTFVAKKNVVQTGTHFMESPGPTIAYPEPQTKVLVSYPRATIEWSGGKPWTHVGPPTGIRCDSLKDVVSTNKPGCVYYWYTPTYVVDFLGPMPNIARNILYGQLALRTRPGFPGTDSIPGGQVLVRGPRETTDPDNPTGKIEFDKLSRDVACPKSIPRPPGQNCDEYPFASTWQGAHWVPATEWTCKFVPKGENDFQGGDITKFFNQNRLWRNPTGKVIDSTGRKQGAFWVSVTNSSTTPPSFKQCQDHM</sequence>
<dbReference type="RefSeq" id="WP_344892198.1">
    <property type="nucleotide sequence ID" value="NZ_BAABAS010000004.1"/>
</dbReference>
<dbReference type="Pfam" id="PF14040">
    <property type="entry name" value="DNase_NucA_NucB"/>
    <property type="match status" value="1"/>
</dbReference>
<name>A0ABP8BVP0_9ACTN</name>
<evidence type="ECO:0000259" key="2">
    <source>
        <dbReference type="Pfam" id="PF14040"/>
    </source>
</evidence>
<dbReference type="EMBL" id="BAABAS010000004">
    <property type="protein sequence ID" value="GAA4227774.1"/>
    <property type="molecule type" value="Genomic_DNA"/>
</dbReference>
<feature type="domain" description="Deoxyribonuclease NucA/NucB" evidence="2">
    <location>
        <begin position="202"/>
        <end position="253"/>
    </location>
</feature>
<keyword evidence="4" id="KW-1185">Reference proteome</keyword>
<evidence type="ECO:0000313" key="4">
    <source>
        <dbReference type="Proteomes" id="UP001501710"/>
    </source>
</evidence>
<comment type="caution">
    <text evidence="3">The sequence shown here is derived from an EMBL/GenBank/DDBJ whole genome shotgun (WGS) entry which is preliminary data.</text>
</comment>
<evidence type="ECO:0000256" key="1">
    <source>
        <dbReference type="SAM" id="MobiDB-lite"/>
    </source>
</evidence>
<evidence type="ECO:0000313" key="3">
    <source>
        <dbReference type="EMBL" id="GAA4227774.1"/>
    </source>
</evidence>
<accession>A0ABP8BVP0</accession>
<protein>
    <recommendedName>
        <fullName evidence="2">Deoxyribonuclease NucA/NucB domain-containing protein</fullName>
    </recommendedName>
</protein>
<feature type="region of interest" description="Disordered" evidence="1">
    <location>
        <begin position="159"/>
        <end position="182"/>
    </location>
</feature>
<organism evidence="3 4">
    <name type="scientific">Actinomadura meridiana</name>
    <dbReference type="NCBI Taxonomy" id="559626"/>
    <lineage>
        <taxon>Bacteria</taxon>
        <taxon>Bacillati</taxon>
        <taxon>Actinomycetota</taxon>
        <taxon>Actinomycetes</taxon>
        <taxon>Streptosporangiales</taxon>
        <taxon>Thermomonosporaceae</taxon>
        <taxon>Actinomadura</taxon>
    </lineage>
</organism>
<proteinExistence type="predicted"/>
<gene>
    <name evidence="3" type="ORF">GCM10022254_16280</name>
</gene>